<sequence length="351" mass="38818">MSAADETSAVREAHRLDETALASYLESHLPGYAGRLTVRQFKGGQSNPTYVLETPARRYVLRKKPPGKLLPSAHAVEREYKVIRALAGTGVPVPEALLLCQDESVVGTAFYVMSLVEGRVFRDPRLPDHSPAERAAIYDAMNEVMARLHGVDYAAVGLGDFGKPGNYFARQIGRWGKQYRGAETERIEAMESLLAWLPENIPGDDETRIVHGDFRLENMIFDADEAKVVAVLDWELSTLGHPLADVAYNCLLYHYEHPRQGGLTKIDFATSGIPSEADYLAAYAERTGRDNIEANFGFCLAFSLFRLASITQGVYKRGLDGNASSERALSYGPLARTLAETAWSIVETRCR</sequence>
<dbReference type="AlphaFoldDB" id="A0A1Y5S7R0"/>
<dbReference type="InterPro" id="IPR002575">
    <property type="entry name" value="Aminoglycoside_PTrfase"/>
</dbReference>
<dbReference type="InterPro" id="IPR041726">
    <property type="entry name" value="ACAD10_11_N"/>
</dbReference>
<dbReference type="Gene3D" id="3.30.200.20">
    <property type="entry name" value="Phosphorylase Kinase, domain 1"/>
    <property type="match status" value="1"/>
</dbReference>
<evidence type="ECO:0000259" key="1">
    <source>
        <dbReference type="Pfam" id="PF01636"/>
    </source>
</evidence>
<dbReference type="Proteomes" id="UP000193200">
    <property type="component" value="Unassembled WGS sequence"/>
</dbReference>
<evidence type="ECO:0000313" key="2">
    <source>
        <dbReference type="EMBL" id="SLN33023.1"/>
    </source>
</evidence>
<gene>
    <name evidence="2" type="ORF">OCH7691_01254</name>
</gene>
<dbReference type="GO" id="GO:0016740">
    <property type="term" value="F:transferase activity"/>
    <property type="evidence" value="ECO:0007669"/>
    <property type="project" value="UniProtKB-KW"/>
</dbReference>
<protein>
    <submittedName>
        <fullName evidence="2">Putative aminoglycoside phosphotransferase</fullName>
        <ecNumber evidence="2">2.7.1.-</ecNumber>
    </submittedName>
</protein>
<dbReference type="PANTHER" id="PTHR47829:SF3">
    <property type="entry name" value="AMINOGLYCOSIDE PHOSPHOTRANSFERASE DOMAIN-CONTAINING PROTEIN"/>
    <property type="match status" value="1"/>
</dbReference>
<reference evidence="2 3" key="1">
    <citation type="submission" date="2017-03" db="EMBL/GenBank/DDBJ databases">
        <authorList>
            <person name="Afonso C.L."/>
            <person name="Miller P.J."/>
            <person name="Scott M.A."/>
            <person name="Spackman E."/>
            <person name="Goraichik I."/>
            <person name="Dimitrov K.M."/>
            <person name="Suarez D.L."/>
            <person name="Swayne D.E."/>
        </authorList>
    </citation>
    <scope>NUCLEOTIDE SEQUENCE [LARGE SCALE GENOMIC DNA]</scope>
    <source>
        <strain evidence="2 3">CECT 7691</strain>
    </source>
</reference>
<dbReference type="EC" id="2.7.1.-" evidence="2"/>
<dbReference type="InParanoid" id="A0A1Y5S7R0"/>
<keyword evidence="2" id="KW-0808">Transferase</keyword>
<dbReference type="PANTHER" id="PTHR47829">
    <property type="entry name" value="HYDROLASE, PUTATIVE (AFU_ORTHOLOGUE AFUA_1G12880)-RELATED"/>
    <property type="match status" value="1"/>
</dbReference>
<dbReference type="Pfam" id="PF01636">
    <property type="entry name" value="APH"/>
    <property type="match status" value="1"/>
</dbReference>
<accession>A0A1Y5S7R0</accession>
<feature type="domain" description="Aminoglycoside phosphotransferase" evidence="1">
    <location>
        <begin position="37"/>
        <end position="261"/>
    </location>
</feature>
<keyword evidence="3" id="KW-1185">Reference proteome</keyword>
<dbReference type="InterPro" id="IPR011009">
    <property type="entry name" value="Kinase-like_dom_sf"/>
</dbReference>
<dbReference type="EMBL" id="FWFR01000001">
    <property type="protein sequence ID" value="SLN33023.1"/>
    <property type="molecule type" value="Genomic_DNA"/>
</dbReference>
<dbReference type="RefSeq" id="WP_139839543.1">
    <property type="nucleotide sequence ID" value="NZ_FWFR01000001.1"/>
</dbReference>
<dbReference type="CDD" id="cd05154">
    <property type="entry name" value="ACAD10_11_N-like"/>
    <property type="match status" value="1"/>
</dbReference>
<dbReference type="Gene3D" id="3.90.1200.10">
    <property type="match status" value="1"/>
</dbReference>
<evidence type="ECO:0000313" key="3">
    <source>
        <dbReference type="Proteomes" id="UP000193200"/>
    </source>
</evidence>
<organism evidence="2 3">
    <name type="scientific">Oceanibacterium hippocampi</name>
    <dbReference type="NCBI Taxonomy" id="745714"/>
    <lineage>
        <taxon>Bacteria</taxon>
        <taxon>Pseudomonadati</taxon>
        <taxon>Pseudomonadota</taxon>
        <taxon>Alphaproteobacteria</taxon>
        <taxon>Sneathiellales</taxon>
        <taxon>Sneathiellaceae</taxon>
        <taxon>Oceanibacterium</taxon>
    </lineage>
</organism>
<name>A0A1Y5S7R0_9PROT</name>
<dbReference type="SUPFAM" id="SSF56112">
    <property type="entry name" value="Protein kinase-like (PK-like)"/>
    <property type="match status" value="1"/>
</dbReference>
<dbReference type="OrthoDB" id="3806873at2"/>
<proteinExistence type="predicted"/>
<dbReference type="InterPro" id="IPR052898">
    <property type="entry name" value="ACAD10-like"/>
</dbReference>